<dbReference type="CDD" id="cd11660">
    <property type="entry name" value="SANT_TRF"/>
    <property type="match status" value="1"/>
</dbReference>
<dbReference type="InterPro" id="IPR001005">
    <property type="entry name" value="SANT/Myb"/>
</dbReference>
<feature type="domain" description="Myb-like" evidence="4">
    <location>
        <begin position="50"/>
        <end position="103"/>
    </location>
</feature>
<dbReference type="InterPro" id="IPR052450">
    <property type="entry name" value="TRBD-Containing_Protein"/>
</dbReference>
<evidence type="ECO:0000313" key="6">
    <source>
        <dbReference type="EMBL" id="KAH7961501.1"/>
    </source>
</evidence>
<keyword evidence="2" id="KW-0539">Nucleus</keyword>
<dbReference type="PANTHER" id="PTHR46734">
    <property type="entry name" value="TELOMERIC REPEAT-BINDING FACTOR 1 TERF1"/>
    <property type="match status" value="1"/>
</dbReference>
<dbReference type="GO" id="GO:0005634">
    <property type="term" value="C:nucleus"/>
    <property type="evidence" value="ECO:0007669"/>
    <property type="project" value="UniProtKB-SubCell"/>
</dbReference>
<sequence>MLERLSLCPVQLVAAPGHLSTSRAPSSALGRWSSESEEDALQESAPAKSKDKKRRRPFTPLEEEALVAGVLKYGTGNWARILKEGGFLGRTNLQLSDKYRNLKQYKHLLAVKNAVNAKQARGEDPLEELRNLSALHWKRQ</sequence>
<dbReference type="Gene3D" id="1.10.10.60">
    <property type="entry name" value="Homeodomain-like"/>
    <property type="match status" value="1"/>
</dbReference>
<dbReference type="Proteomes" id="UP000821837">
    <property type="component" value="Chromosome 3"/>
</dbReference>
<comment type="subcellular location">
    <subcellularLocation>
        <location evidence="1">Nucleus</location>
    </subcellularLocation>
</comment>
<dbReference type="Pfam" id="PF00249">
    <property type="entry name" value="Myb_DNA-binding"/>
    <property type="match status" value="1"/>
</dbReference>
<feature type="domain" description="HTH myb-type" evidence="5">
    <location>
        <begin position="50"/>
        <end position="107"/>
    </location>
</feature>
<feature type="region of interest" description="Disordered" evidence="3">
    <location>
        <begin position="19"/>
        <end position="57"/>
    </location>
</feature>
<evidence type="ECO:0000259" key="5">
    <source>
        <dbReference type="PROSITE" id="PS51294"/>
    </source>
</evidence>
<accession>A0A9D4SZX0</accession>
<protein>
    <submittedName>
        <fullName evidence="6">Uncharacterized protein</fullName>
    </submittedName>
</protein>
<evidence type="ECO:0000259" key="4">
    <source>
        <dbReference type="PROSITE" id="PS50090"/>
    </source>
</evidence>
<organism evidence="6 7">
    <name type="scientific">Rhipicephalus sanguineus</name>
    <name type="common">Brown dog tick</name>
    <name type="synonym">Ixodes sanguineus</name>
    <dbReference type="NCBI Taxonomy" id="34632"/>
    <lineage>
        <taxon>Eukaryota</taxon>
        <taxon>Metazoa</taxon>
        <taxon>Ecdysozoa</taxon>
        <taxon>Arthropoda</taxon>
        <taxon>Chelicerata</taxon>
        <taxon>Arachnida</taxon>
        <taxon>Acari</taxon>
        <taxon>Parasitiformes</taxon>
        <taxon>Ixodida</taxon>
        <taxon>Ixodoidea</taxon>
        <taxon>Ixodidae</taxon>
        <taxon>Rhipicephalinae</taxon>
        <taxon>Rhipicephalus</taxon>
        <taxon>Rhipicephalus</taxon>
    </lineage>
</organism>
<comment type="caution">
    <text evidence="6">The sequence shown here is derived from an EMBL/GenBank/DDBJ whole genome shotgun (WGS) entry which is preliminary data.</text>
</comment>
<dbReference type="SMART" id="SM00717">
    <property type="entry name" value="SANT"/>
    <property type="match status" value="1"/>
</dbReference>
<proteinExistence type="predicted"/>
<name>A0A9D4SZX0_RHISA</name>
<dbReference type="VEuPathDB" id="VectorBase:RSAN_033426"/>
<gene>
    <name evidence="6" type="ORF">HPB52_009454</name>
</gene>
<evidence type="ECO:0000256" key="1">
    <source>
        <dbReference type="ARBA" id="ARBA00004123"/>
    </source>
</evidence>
<dbReference type="PROSITE" id="PS50090">
    <property type="entry name" value="MYB_LIKE"/>
    <property type="match status" value="1"/>
</dbReference>
<dbReference type="SUPFAM" id="SSF46689">
    <property type="entry name" value="Homeodomain-like"/>
    <property type="match status" value="1"/>
</dbReference>
<reference evidence="6" key="1">
    <citation type="journal article" date="2020" name="Cell">
        <title>Large-Scale Comparative Analyses of Tick Genomes Elucidate Their Genetic Diversity and Vector Capacities.</title>
        <authorList>
            <consortium name="Tick Genome and Microbiome Consortium (TIGMIC)"/>
            <person name="Jia N."/>
            <person name="Wang J."/>
            <person name="Shi W."/>
            <person name="Du L."/>
            <person name="Sun Y."/>
            <person name="Zhan W."/>
            <person name="Jiang J.F."/>
            <person name="Wang Q."/>
            <person name="Zhang B."/>
            <person name="Ji P."/>
            <person name="Bell-Sakyi L."/>
            <person name="Cui X.M."/>
            <person name="Yuan T.T."/>
            <person name="Jiang B.G."/>
            <person name="Yang W.F."/>
            <person name="Lam T.T."/>
            <person name="Chang Q.C."/>
            <person name="Ding S.J."/>
            <person name="Wang X.J."/>
            <person name="Zhu J.G."/>
            <person name="Ruan X.D."/>
            <person name="Zhao L."/>
            <person name="Wei J.T."/>
            <person name="Ye R.Z."/>
            <person name="Que T.C."/>
            <person name="Du C.H."/>
            <person name="Zhou Y.H."/>
            <person name="Cheng J.X."/>
            <person name="Dai P.F."/>
            <person name="Guo W.B."/>
            <person name="Han X.H."/>
            <person name="Huang E.J."/>
            <person name="Li L.F."/>
            <person name="Wei W."/>
            <person name="Gao Y.C."/>
            <person name="Liu J.Z."/>
            <person name="Shao H.Z."/>
            <person name="Wang X."/>
            <person name="Wang C.C."/>
            <person name="Yang T.C."/>
            <person name="Huo Q.B."/>
            <person name="Li W."/>
            <person name="Chen H.Y."/>
            <person name="Chen S.E."/>
            <person name="Zhou L.G."/>
            <person name="Ni X.B."/>
            <person name="Tian J.H."/>
            <person name="Sheng Y."/>
            <person name="Liu T."/>
            <person name="Pan Y.S."/>
            <person name="Xia L.Y."/>
            <person name="Li J."/>
            <person name="Zhao F."/>
            <person name="Cao W.C."/>
        </authorList>
    </citation>
    <scope>NUCLEOTIDE SEQUENCE</scope>
    <source>
        <strain evidence="6">Rsan-2018</strain>
    </source>
</reference>
<dbReference type="PROSITE" id="PS51294">
    <property type="entry name" value="HTH_MYB"/>
    <property type="match status" value="1"/>
</dbReference>
<dbReference type="InterPro" id="IPR017930">
    <property type="entry name" value="Myb_dom"/>
</dbReference>
<dbReference type="InterPro" id="IPR009057">
    <property type="entry name" value="Homeodomain-like_sf"/>
</dbReference>
<evidence type="ECO:0000313" key="7">
    <source>
        <dbReference type="Proteomes" id="UP000821837"/>
    </source>
</evidence>
<dbReference type="PANTHER" id="PTHR46734:SF1">
    <property type="entry name" value="TELOMERIC REPEAT-BINDING FACTOR 1"/>
    <property type="match status" value="1"/>
</dbReference>
<evidence type="ECO:0000256" key="3">
    <source>
        <dbReference type="SAM" id="MobiDB-lite"/>
    </source>
</evidence>
<reference evidence="6" key="2">
    <citation type="submission" date="2021-09" db="EMBL/GenBank/DDBJ databases">
        <authorList>
            <person name="Jia N."/>
            <person name="Wang J."/>
            <person name="Shi W."/>
            <person name="Du L."/>
            <person name="Sun Y."/>
            <person name="Zhan W."/>
            <person name="Jiang J."/>
            <person name="Wang Q."/>
            <person name="Zhang B."/>
            <person name="Ji P."/>
            <person name="Sakyi L.B."/>
            <person name="Cui X."/>
            <person name="Yuan T."/>
            <person name="Jiang B."/>
            <person name="Yang W."/>
            <person name="Lam T.T.-Y."/>
            <person name="Chang Q."/>
            <person name="Ding S."/>
            <person name="Wang X."/>
            <person name="Zhu J."/>
            <person name="Ruan X."/>
            <person name="Zhao L."/>
            <person name="Wei J."/>
            <person name="Que T."/>
            <person name="Du C."/>
            <person name="Cheng J."/>
            <person name="Dai P."/>
            <person name="Han X."/>
            <person name="Huang E."/>
            <person name="Gao Y."/>
            <person name="Liu J."/>
            <person name="Shao H."/>
            <person name="Ye R."/>
            <person name="Li L."/>
            <person name="Wei W."/>
            <person name="Wang X."/>
            <person name="Wang C."/>
            <person name="Huo Q."/>
            <person name="Li W."/>
            <person name="Guo W."/>
            <person name="Chen H."/>
            <person name="Chen S."/>
            <person name="Zhou L."/>
            <person name="Zhou L."/>
            <person name="Ni X."/>
            <person name="Tian J."/>
            <person name="Zhou Y."/>
            <person name="Sheng Y."/>
            <person name="Liu T."/>
            <person name="Pan Y."/>
            <person name="Xia L."/>
            <person name="Li J."/>
            <person name="Zhao F."/>
            <person name="Cao W."/>
        </authorList>
    </citation>
    <scope>NUCLEOTIDE SEQUENCE</scope>
    <source>
        <strain evidence="6">Rsan-2018</strain>
        <tissue evidence="6">Larvae</tissue>
    </source>
</reference>
<keyword evidence="7" id="KW-1185">Reference proteome</keyword>
<dbReference type="AlphaFoldDB" id="A0A9D4SZX0"/>
<dbReference type="EMBL" id="JABSTV010001249">
    <property type="protein sequence ID" value="KAH7961501.1"/>
    <property type="molecule type" value="Genomic_DNA"/>
</dbReference>
<evidence type="ECO:0000256" key="2">
    <source>
        <dbReference type="ARBA" id="ARBA00023242"/>
    </source>
</evidence>